<feature type="transmembrane region" description="Helical" evidence="1">
    <location>
        <begin position="30"/>
        <end position="49"/>
    </location>
</feature>
<keyword evidence="1" id="KW-0472">Membrane</keyword>
<accession>A0AAU9MB81</accession>
<dbReference type="AlphaFoldDB" id="A0AAU9MB81"/>
<organism evidence="2 3">
    <name type="scientific">Lactuca virosa</name>
    <dbReference type="NCBI Taxonomy" id="75947"/>
    <lineage>
        <taxon>Eukaryota</taxon>
        <taxon>Viridiplantae</taxon>
        <taxon>Streptophyta</taxon>
        <taxon>Embryophyta</taxon>
        <taxon>Tracheophyta</taxon>
        <taxon>Spermatophyta</taxon>
        <taxon>Magnoliopsida</taxon>
        <taxon>eudicotyledons</taxon>
        <taxon>Gunneridae</taxon>
        <taxon>Pentapetalae</taxon>
        <taxon>asterids</taxon>
        <taxon>campanulids</taxon>
        <taxon>Asterales</taxon>
        <taxon>Asteraceae</taxon>
        <taxon>Cichorioideae</taxon>
        <taxon>Cichorieae</taxon>
        <taxon>Lactucinae</taxon>
        <taxon>Lactuca</taxon>
    </lineage>
</organism>
<gene>
    <name evidence="2" type="ORF">LVIROSA_LOCUS11077</name>
</gene>
<evidence type="ECO:0000256" key="1">
    <source>
        <dbReference type="SAM" id="Phobius"/>
    </source>
</evidence>
<evidence type="ECO:0000313" key="2">
    <source>
        <dbReference type="EMBL" id="CAH1423817.1"/>
    </source>
</evidence>
<protein>
    <submittedName>
        <fullName evidence="2">Uncharacterized protein</fullName>
    </submittedName>
</protein>
<dbReference type="Proteomes" id="UP001157418">
    <property type="component" value="Unassembled WGS sequence"/>
</dbReference>
<keyword evidence="1" id="KW-0812">Transmembrane</keyword>
<proteinExistence type="predicted"/>
<name>A0AAU9MB81_9ASTR</name>
<reference evidence="2 3" key="1">
    <citation type="submission" date="2022-01" db="EMBL/GenBank/DDBJ databases">
        <authorList>
            <person name="Xiong W."/>
            <person name="Schranz E."/>
        </authorList>
    </citation>
    <scope>NUCLEOTIDE SEQUENCE [LARGE SCALE GENOMIC DNA]</scope>
</reference>
<keyword evidence="1" id="KW-1133">Transmembrane helix</keyword>
<evidence type="ECO:0000313" key="3">
    <source>
        <dbReference type="Proteomes" id="UP001157418"/>
    </source>
</evidence>
<comment type="caution">
    <text evidence="2">The sequence shown here is derived from an EMBL/GenBank/DDBJ whole genome shotgun (WGS) entry which is preliminary data.</text>
</comment>
<dbReference type="EMBL" id="CAKMRJ010001112">
    <property type="protein sequence ID" value="CAH1423817.1"/>
    <property type="molecule type" value="Genomic_DNA"/>
</dbReference>
<sequence>MMRTAAVFAPLKTAVKVVSSAATFLRPRLHLFLLLLLIAFISSPLLLSSSSSYVRRYHEMAARKLRRPQLLSPWLAAAASAAVVRLSVSLPTLGSVAKPAATFSFV</sequence>
<keyword evidence="3" id="KW-1185">Reference proteome</keyword>